<dbReference type="SUPFAM" id="SSF58038">
    <property type="entry name" value="SNARE fusion complex"/>
    <property type="match status" value="1"/>
</dbReference>
<keyword evidence="6 10" id="KW-1133">Transmembrane helix</keyword>
<protein>
    <submittedName>
        <fullName evidence="13">Syntaxin-18</fullName>
    </submittedName>
</protein>
<keyword evidence="8 10" id="KW-0472">Membrane</keyword>
<keyword evidence="5" id="KW-0653">Protein transport</keyword>
<feature type="transmembrane region" description="Helical" evidence="10">
    <location>
        <begin position="209"/>
        <end position="228"/>
    </location>
</feature>
<gene>
    <name evidence="11" type="ORF">GPUH_LOCUS16822</name>
</gene>
<evidence type="ECO:0000256" key="6">
    <source>
        <dbReference type="ARBA" id="ARBA00022989"/>
    </source>
</evidence>
<dbReference type="PANTHER" id="PTHR15959:SF0">
    <property type="entry name" value="SYNTAXIN-18"/>
    <property type="match status" value="1"/>
</dbReference>
<evidence type="ECO:0000256" key="10">
    <source>
        <dbReference type="SAM" id="Phobius"/>
    </source>
</evidence>
<comment type="similarity">
    <text evidence="2">Belongs to the syntaxin family.</text>
</comment>
<keyword evidence="7" id="KW-0175">Coiled coil</keyword>
<evidence type="ECO:0000256" key="2">
    <source>
        <dbReference type="ARBA" id="ARBA00009063"/>
    </source>
</evidence>
<dbReference type="EMBL" id="UYRT01084277">
    <property type="protein sequence ID" value="VDN28612.1"/>
    <property type="molecule type" value="Genomic_DNA"/>
</dbReference>
<evidence type="ECO:0000313" key="13">
    <source>
        <dbReference type="WBParaSite" id="GPUH_0001684401-mRNA-1"/>
    </source>
</evidence>
<sequence>MPGQDTSSSSLLKYFDILRLLGKYLNAIAKLVAEMRALRTKKRSNMGRKCRLATLAQLYRMKQEDEMRLEQTVSTNSENEPPKIAFPQERKPEQNGWMDVCVSDLLQEENSDVNEATSLDDLDSSERGQLLAENERLYSKSLQVDNDIQKLESQMTELHRLQETFAEKVTEQDKDICFVNETTILTAENIRVGNEQIRLAIQNMASRRVIFLFCIIVLTFTLLFLDWYNP</sequence>
<evidence type="ECO:0000256" key="8">
    <source>
        <dbReference type="ARBA" id="ARBA00023136"/>
    </source>
</evidence>
<name>A0A183E781_9BILA</name>
<keyword evidence="12" id="KW-1185">Reference proteome</keyword>
<dbReference type="GO" id="GO:0006890">
    <property type="term" value="P:retrograde vesicle-mediated transport, Golgi to endoplasmic reticulum"/>
    <property type="evidence" value="ECO:0007669"/>
    <property type="project" value="TreeGrafter"/>
</dbReference>
<organism evidence="13">
    <name type="scientific">Gongylonema pulchrum</name>
    <dbReference type="NCBI Taxonomy" id="637853"/>
    <lineage>
        <taxon>Eukaryota</taxon>
        <taxon>Metazoa</taxon>
        <taxon>Ecdysozoa</taxon>
        <taxon>Nematoda</taxon>
        <taxon>Chromadorea</taxon>
        <taxon>Rhabditida</taxon>
        <taxon>Spirurina</taxon>
        <taxon>Spiruromorpha</taxon>
        <taxon>Spiruroidea</taxon>
        <taxon>Gongylonematidae</taxon>
        <taxon>Gongylonema</taxon>
    </lineage>
</organism>
<dbReference type="GO" id="GO:0031201">
    <property type="term" value="C:SNARE complex"/>
    <property type="evidence" value="ECO:0007669"/>
    <property type="project" value="TreeGrafter"/>
</dbReference>
<dbReference type="GO" id="GO:0015031">
    <property type="term" value="P:protein transport"/>
    <property type="evidence" value="ECO:0007669"/>
    <property type="project" value="UniProtKB-KW"/>
</dbReference>
<dbReference type="Proteomes" id="UP000271098">
    <property type="component" value="Unassembled WGS sequence"/>
</dbReference>
<dbReference type="OrthoDB" id="342981at2759"/>
<keyword evidence="4 10" id="KW-0812">Transmembrane</keyword>
<evidence type="ECO:0000256" key="7">
    <source>
        <dbReference type="ARBA" id="ARBA00023054"/>
    </source>
</evidence>
<feature type="transmembrane region" description="Helical" evidence="10">
    <location>
        <begin position="20"/>
        <end position="38"/>
    </location>
</feature>
<dbReference type="Gene3D" id="1.20.5.110">
    <property type="match status" value="1"/>
</dbReference>
<feature type="region of interest" description="Disordered" evidence="9">
    <location>
        <begin position="69"/>
        <end position="90"/>
    </location>
</feature>
<dbReference type="WBParaSite" id="GPUH_0001684401-mRNA-1">
    <property type="protein sequence ID" value="GPUH_0001684401-mRNA-1"/>
    <property type="gene ID" value="GPUH_0001684401"/>
</dbReference>
<reference evidence="13" key="1">
    <citation type="submission" date="2016-06" db="UniProtKB">
        <authorList>
            <consortium name="WormBaseParasite"/>
        </authorList>
    </citation>
    <scope>IDENTIFICATION</scope>
</reference>
<evidence type="ECO:0000256" key="5">
    <source>
        <dbReference type="ARBA" id="ARBA00022927"/>
    </source>
</evidence>
<evidence type="ECO:0000256" key="9">
    <source>
        <dbReference type="SAM" id="MobiDB-lite"/>
    </source>
</evidence>
<evidence type="ECO:0000256" key="1">
    <source>
        <dbReference type="ARBA" id="ARBA00004211"/>
    </source>
</evidence>
<proteinExistence type="inferred from homology"/>
<reference evidence="11 12" key="2">
    <citation type="submission" date="2018-11" db="EMBL/GenBank/DDBJ databases">
        <authorList>
            <consortium name="Pathogen Informatics"/>
        </authorList>
    </citation>
    <scope>NUCLEOTIDE SEQUENCE [LARGE SCALE GENOMIC DNA]</scope>
</reference>
<dbReference type="GO" id="GO:0005783">
    <property type="term" value="C:endoplasmic reticulum"/>
    <property type="evidence" value="ECO:0007669"/>
    <property type="project" value="TreeGrafter"/>
</dbReference>
<comment type="subcellular location">
    <subcellularLocation>
        <location evidence="1">Membrane</location>
        <topology evidence="1">Single-pass type IV membrane protein</topology>
    </subcellularLocation>
</comment>
<evidence type="ECO:0000256" key="3">
    <source>
        <dbReference type="ARBA" id="ARBA00022448"/>
    </source>
</evidence>
<evidence type="ECO:0000313" key="11">
    <source>
        <dbReference type="EMBL" id="VDN28612.1"/>
    </source>
</evidence>
<evidence type="ECO:0000256" key="4">
    <source>
        <dbReference type="ARBA" id="ARBA00022692"/>
    </source>
</evidence>
<dbReference type="PANTHER" id="PTHR15959">
    <property type="entry name" value="SYNTAXIN-18"/>
    <property type="match status" value="1"/>
</dbReference>
<evidence type="ECO:0000313" key="12">
    <source>
        <dbReference type="Proteomes" id="UP000271098"/>
    </source>
</evidence>
<accession>A0A183E781</accession>
<keyword evidence="3" id="KW-0813">Transport</keyword>
<dbReference type="AlphaFoldDB" id="A0A183E781"/>